<evidence type="ECO:0000259" key="7">
    <source>
        <dbReference type="PROSITE" id="PS50103"/>
    </source>
</evidence>
<feature type="repeat" description="TPR" evidence="3">
    <location>
        <begin position="114"/>
        <end position="147"/>
    </location>
</feature>
<dbReference type="EMBL" id="KK121739">
    <property type="protein sequence ID" value="KFM81121.1"/>
    <property type="molecule type" value="Genomic_DNA"/>
</dbReference>
<dbReference type="PROSITE" id="PS50005">
    <property type="entry name" value="TPR"/>
    <property type="match status" value="1"/>
</dbReference>
<dbReference type="InterPro" id="IPR011990">
    <property type="entry name" value="TPR-like_helical_dom_sf"/>
</dbReference>
<feature type="domain" description="RRM" evidence="6">
    <location>
        <begin position="309"/>
        <end position="381"/>
    </location>
</feature>
<evidence type="ECO:0000256" key="1">
    <source>
        <dbReference type="ARBA" id="ARBA00022884"/>
    </source>
</evidence>
<feature type="non-terminal residue" evidence="8">
    <location>
        <position position="427"/>
    </location>
</feature>
<dbReference type="InterPro" id="IPR035979">
    <property type="entry name" value="RBD_domain_sf"/>
</dbReference>
<dbReference type="OrthoDB" id="2017782at2759"/>
<dbReference type="InterPro" id="IPR019734">
    <property type="entry name" value="TPR_rpt"/>
</dbReference>
<feature type="compositionally biased region" description="Basic residues" evidence="5">
    <location>
        <begin position="10"/>
        <end position="26"/>
    </location>
</feature>
<dbReference type="AlphaFoldDB" id="A0A087UUT2"/>
<dbReference type="CDD" id="cd00590">
    <property type="entry name" value="RRM_SF"/>
    <property type="match status" value="1"/>
</dbReference>
<proteinExistence type="predicted"/>
<accession>A0A087UUT2</accession>
<dbReference type="PANTHER" id="PTHR47678:SF4">
    <property type="entry name" value="SHOCK PROTEIN 70 (HSP70)-INTERACTING PROTEIN, PUTATIVE-RELATED"/>
    <property type="match status" value="1"/>
</dbReference>
<evidence type="ECO:0000256" key="5">
    <source>
        <dbReference type="SAM" id="MobiDB-lite"/>
    </source>
</evidence>
<evidence type="ECO:0000259" key="6">
    <source>
        <dbReference type="PROSITE" id="PS50102"/>
    </source>
</evidence>
<dbReference type="STRING" id="407821.A0A087UUT2"/>
<dbReference type="PROSITE" id="PS50102">
    <property type="entry name" value="RRM"/>
    <property type="match status" value="1"/>
</dbReference>
<dbReference type="SMART" id="SM00360">
    <property type="entry name" value="RRM"/>
    <property type="match status" value="1"/>
</dbReference>
<dbReference type="Gene3D" id="1.25.40.10">
    <property type="entry name" value="Tetratricopeptide repeat domain"/>
    <property type="match status" value="1"/>
</dbReference>
<dbReference type="Proteomes" id="UP000054359">
    <property type="component" value="Unassembled WGS sequence"/>
</dbReference>
<dbReference type="OMA" id="WFLERYS"/>
<organism evidence="8 9">
    <name type="scientific">Stegodyphus mimosarum</name>
    <name type="common">African social velvet spider</name>
    <dbReference type="NCBI Taxonomy" id="407821"/>
    <lineage>
        <taxon>Eukaryota</taxon>
        <taxon>Metazoa</taxon>
        <taxon>Ecdysozoa</taxon>
        <taxon>Arthropoda</taxon>
        <taxon>Chelicerata</taxon>
        <taxon>Arachnida</taxon>
        <taxon>Araneae</taxon>
        <taxon>Araneomorphae</taxon>
        <taxon>Entelegynae</taxon>
        <taxon>Eresoidea</taxon>
        <taxon>Eresidae</taxon>
        <taxon>Stegodyphus</taxon>
    </lineage>
</organism>
<sequence>MEEEKEKLKAERRRAKKKRRKERKKQQKSEQGENVKSANAASASSQTDQIKNSKDADLSSEEEDIDTSSAFVAVIAKKKKHVPIPDAKKETHAVPIQKSTAKVTEDPTSVVLRSRQLALRGNEMASLGHYQAAADLFSESIKLDPSDHRFYGNRSYCYDRLCQHERALKDAEKSIALCPAWPKGYFRKGRAMLGLKKYSVAEECFVKVLKLDNDCEDALAELHKVKILQIMEAGYSKDQAEAALSKYGSVKEAISNLVINGISRVAFKDDDVFLSDDETEAYRLMAAKAKKTPRVYDIKTDPNNPENHNSLWIGNVQPGVTEKKLLSMFSKFGEILSLKIMPEKFCAFVNFKSISSPGKAMKEYQGFELGGAKLVIRFPNLPGETSKKKTVISSTDTTPKPQVLMPGDECYFWRTTGCIYGEHCRYR</sequence>
<dbReference type="SUPFAM" id="SSF48452">
    <property type="entry name" value="TPR-like"/>
    <property type="match status" value="1"/>
</dbReference>
<evidence type="ECO:0000256" key="2">
    <source>
        <dbReference type="PROSITE-ProRule" id="PRU00176"/>
    </source>
</evidence>
<keyword evidence="4" id="KW-0863">Zinc-finger</keyword>
<name>A0A087UUT2_STEMI</name>
<keyword evidence="4" id="KW-0479">Metal-binding</keyword>
<dbReference type="GO" id="GO:0003723">
    <property type="term" value="F:RNA binding"/>
    <property type="evidence" value="ECO:0007669"/>
    <property type="project" value="UniProtKB-UniRule"/>
</dbReference>
<dbReference type="GO" id="GO:0008270">
    <property type="term" value="F:zinc ion binding"/>
    <property type="evidence" value="ECO:0007669"/>
    <property type="project" value="UniProtKB-KW"/>
</dbReference>
<evidence type="ECO:0000313" key="8">
    <source>
        <dbReference type="EMBL" id="KFM81121.1"/>
    </source>
</evidence>
<dbReference type="Pfam" id="PF13181">
    <property type="entry name" value="TPR_8"/>
    <property type="match status" value="1"/>
</dbReference>
<dbReference type="PROSITE" id="PS50103">
    <property type="entry name" value="ZF_C3H1"/>
    <property type="match status" value="1"/>
</dbReference>
<dbReference type="InterPro" id="IPR012677">
    <property type="entry name" value="Nucleotide-bd_a/b_plait_sf"/>
</dbReference>
<evidence type="ECO:0000256" key="4">
    <source>
        <dbReference type="PROSITE-ProRule" id="PRU00723"/>
    </source>
</evidence>
<evidence type="ECO:0000313" key="9">
    <source>
        <dbReference type="Proteomes" id="UP000054359"/>
    </source>
</evidence>
<dbReference type="InterPro" id="IPR000571">
    <property type="entry name" value="Znf_CCCH"/>
</dbReference>
<dbReference type="InterPro" id="IPR000504">
    <property type="entry name" value="RRM_dom"/>
</dbReference>
<keyword evidence="1 2" id="KW-0694">RNA-binding</keyword>
<gene>
    <name evidence="8" type="ORF">X975_01559</name>
</gene>
<feature type="region of interest" description="Disordered" evidence="5">
    <location>
        <begin position="1"/>
        <end position="63"/>
    </location>
</feature>
<dbReference type="Gene3D" id="3.30.70.330">
    <property type="match status" value="1"/>
</dbReference>
<protein>
    <submittedName>
        <fullName evidence="8">Tetratricopeptide repeat protein 31</fullName>
    </submittedName>
</protein>
<keyword evidence="3" id="KW-0802">TPR repeat</keyword>
<dbReference type="SMART" id="SM00028">
    <property type="entry name" value="TPR"/>
    <property type="match status" value="3"/>
</dbReference>
<feature type="domain" description="C3H1-type" evidence="7">
    <location>
        <begin position="409"/>
        <end position="427"/>
    </location>
</feature>
<dbReference type="SUPFAM" id="SSF54928">
    <property type="entry name" value="RNA-binding domain, RBD"/>
    <property type="match status" value="1"/>
</dbReference>
<dbReference type="Pfam" id="PF00076">
    <property type="entry name" value="RRM_1"/>
    <property type="match status" value="1"/>
</dbReference>
<reference evidence="8 9" key="1">
    <citation type="submission" date="2013-11" db="EMBL/GenBank/DDBJ databases">
        <title>Genome sequencing of Stegodyphus mimosarum.</title>
        <authorList>
            <person name="Bechsgaard J."/>
        </authorList>
    </citation>
    <scope>NUCLEOTIDE SEQUENCE [LARGE SCALE GENOMIC DNA]</scope>
</reference>
<feature type="zinc finger region" description="C3H1-type" evidence="4">
    <location>
        <begin position="409"/>
        <end position="427"/>
    </location>
</feature>
<evidence type="ECO:0000256" key="3">
    <source>
        <dbReference type="PROSITE-ProRule" id="PRU00339"/>
    </source>
</evidence>
<dbReference type="PANTHER" id="PTHR47678">
    <property type="entry name" value="TETRATRICOPEPTIDE REPEAT PROTEIN 31"/>
    <property type="match status" value="1"/>
</dbReference>
<keyword evidence="9" id="KW-1185">Reference proteome</keyword>
<keyword evidence="4" id="KW-0862">Zinc</keyword>